<feature type="compositionally biased region" description="Basic and acidic residues" evidence="1">
    <location>
        <begin position="369"/>
        <end position="389"/>
    </location>
</feature>
<feature type="compositionally biased region" description="Low complexity" evidence="1">
    <location>
        <begin position="201"/>
        <end position="210"/>
    </location>
</feature>
<evidence type="ECO:0000256" key="1">
    <source>
        <dbReference type="SAM" id="MobiDB-lite"/>
    </source>
</evidence>
<dbReference type="AlphaFoldDB" id="A0A8J4LQB2"/>
<dbReference type="EMBL" id="BNCQ01000019">
    <property type="protein sequence ID" value="GIM05558.1"/>
    <property type="molecule type" value="Genomic_DNA"/>
</dbReference>
<evidence type="ECO:0000313" key="3">
    <source>
        <dbReference type="Proteomes" id="UP000722791"/>
    </source>
</evidence>
<proteinExistence type="predicted"/>
<feature type="region of interest" description="Disordered" evidence="1">
    <location>
        <begin position="201"/>
        <end position="244"/>
    </location>
</feature>
<feature type="non-terminal residue" evidence="2">
    <location>
        <position position="539"/>
    </location>
</feature>
<feature type="compositionally biased region" description="Low complexity" evidence="1">
    <location>
        <begin position="396"/>
        <end position="408"/>
    </location>
</feature>
<feature type="region of interest" description="Disordered" evidence="1">
    <location>
        <begin position="355"/>
        <end position="408"/>
    </location>
</feature>
<accession>A0A8J4LQB2</accession>
<comment type="caution">
    <text evidence="2">The sequence shown here is derived from an EMBL/GenBank/DDBJ whole genome shotgun (WGS) entry which is preliminary data.</text>
</comment>
<reference evidence="2" key="1">
    <citation type="journal article" date="2021" name="Proc. Natl. Acad. Sci. U.S.A.">
        <title>Three genomes in the algal genus Volvox reveal the fate of a haploid sex-determining region after a transition to homothallism.</title>
        <authorList>
            <person name="Yamamoto K."/>
            <person name="Hamaji T."/>
            <person name="Kawai-Toyooka H."/>
            <person name="Matsuzaki R."/>
            <person name="Takahashi F."/>
            <person name="Nishimura Y."/>
            <person name="Kawachi M."/>
            <person name="Noguchi H."/>
            <person name="Minakuchi Y."/>
            <person name="Umen J.G."/>
            <person name="Toyoda A."/>
            <person name="Nozaki H."/>
        </authorList>
    </citation>
    <scope>NUCLEOTIDE SEQUENCE</scope>
    <source>
        <strain evidence="2">NIES-3785</strain>
    </source>
</reference>
<protein>
    <submittedName>
        <fullName evidence="2">Uncharacterized protein</fullName>
    </submittedName>
</protein>
<dbReference type="Proteomes" id="UP000722791">
    <property type="component" value="Unassembled WGS sequence"/>
</dbReference>
<name>A0A8J4LQB2_9CHLO</name>
<evidence type="ECO:0000313" key="2">
    <source>
        <dbReference type="EMBL" id="GIM05558.1"/>
    </source>
</evidence>
<feature type="region of interest" description="Disordered" evidence="1">
    <location>
        <begin position="503"/>
        <end position="539"/>
    </location>
</feature>
<sequence>MSRSARPFSASSAYSNATVTDGSIDSFFMDRSGFLGLEGGSKLDRPVPETVNLLIDAAHQRHENRNVRHPATHAYTLFSQRAAEASSVSTPSNSAKCRNISVTTAAGGSGGGGGGVVAPLSRDASRSLGSFTGHSSTAVYAWGDGALSPRGGLKGSPAPFRGAGGGERHVPPATSATPVDATAKTVAATAVVGVASSTPATAASGTAAQGGNAGRVHRGPSPLGRTSPVGRTARQQPFSSPMSAPEPVAAAAQWRKGSATPTSTTVFIAGKAPQANKKEAAAAAAAAVKPSANATVTSVNEKLKAAAAAAAAAPAAFSPPSLLSGPAAAATHRSAVGMSAPLSPRRQPSVCIAAQGGAGPARSDSGNGGREDVKGKVAAEEGSRCEDRRTVRRVKSASTANTTGGSTRGAAAAVAAATAGVCAAELSYSSRQFVRSEVVSRALSTWEGADLEVVCMYDSNFQTANRQGQHGVPMRVSPRTNIGPISYLYRWYCKRATKFRSPVAPEDLPDAPMMPPGETHRSVPAGSHRSGSAKRSSRP</sequence>
<organism evidence="2 3">
    <name type="scientific">Volvox reticuliferus</name>
    <dbReference type="NCBI Taxonomy" id="1737510"/>
    <lineage>
        <taxon>Eukaryota</taxon>
        <taxon>Viridiplantae</taxon>
        <taxon>Chlorophyta</taxon>
        <taxon>core chlorophytes</taxon>
        <taxon>Chlorophyceae</taxon>
        <taxon>CS clade</taxon>
        <taxon>Chlamydomonadales</taxon>
        <taxon>Volvocaceae</taxon>
        <taxon>Volvox</taxon>
    </lineage>
</organism>
<gene>
    <name evidence="2" type="ORF">Vretimale_10023</name>
</gene>
<feature type="compositionally biased region" description="Polar residues" evidence="1">
    <location>
        <begin position="233"/>
        <end position="242"/>
    </location>
</feature>
<feature type="region of interest" description="Disordered" evidence="1">
    <location>
        <begin position="152"/>
        <end position="178"/>
    </location>
</feature>